<name>B0Y4H5_ASPFC</name>
<dbReference type="AlphaFoldDB" id="B0Y4H5"/>
<evidence type="ECO:0000313" key="1">
    <source>
        <dbReference type="EMBL" id="EDP50574.1"/>
    </source>
</evidence>
<dbReference type="HOGENOM" id="CLU_1651742_0_0_1"/>
<dbReference type="EMBL" id="DS499598">
    <property type="protein sequence ID" value="EDP50574.1"/>
    <property type="molecule type" value="Genomic_DNA"/>
</dbReference>
<keyword evidence="2" id="KW-1185">Reference proteome</keyword>
<dbReference type="Proteomes" id="UP000001699">
    <property type="component" value="Unassembled WGS sequence"/>
</dbReference>
<accession>B0Y4H5</accession>
<sequence>MIQLPTGPTRQLGDYHIAITQEVNIEAHLRDIAWENTRNFSHRCYFQRCTNYDDQVHFITVVMKQTTAELVGQVLAKECNNTCVGLNVVDVLSIISQQLPLILQELDEGMSGQHNDILRLLEQPDGIVNCIVLRKFRPPREFARNPNRKKRMIRFVRGPF</sequence>
<dbReference type="VEuPathDB" id="FungiDB:AFUB_069110"/>
<proteinExistence type="predicted"/>
<reference evidence="1 2" key="1">
    <citation type="journal article" date="2008" name="PLoS Genet.">
        <title>Genomic islands in the pathogenic filamentous fungus Aspergillus fumigatus.</title>
        <authorList>
            <person name="Fedorova N.D."/>
            <person name="Khaldi N."/>
            <person name="Joardar V.S."/>
            <person name="Maiti R."/>
            <person name="Amedeo P."/>
            <person name="Anderson M.J."/>
            <person name="Crabtree J."/>
            <person name="Silva J.C."/>
            <person name="Badger J.H."/>
            <person name="Albarraq A."/>
            <person name="Angiuoli S."/>
            <person name="Bussey H."/>
            <person name="Bowyer P."/>
            <person name="Cotty P.J."/>
            <person name="Dyer P.S."/>
            <person name="Egan A."/>
            <person name="Galens K."/>
            <person name="Fraser-Liggett C.M."/>
            <person name="Haas B.J."/>
            <person name="Inman J.M."/>
            <person name="Kent R."/>
            <person name="Lemieux S."/>
            <person name="Malavazi I."/>
            <person name="Orvis J."/>
            <person name="Roemer T."/>
            <person name="Ronning C.M."/>
            <person name="Sundaram J.P."/>
            <person name="Sutton G."/>
            <person name="Turner G."/>
            <person name="Venter J.C."/>
            <person name="White O.R."/>
            <person name="Whitty B.R."/>
            <person name="Youngman P."/>
            <person name="Wolfe K.H."/>
            <person name="Goldman G.H."/>
            <person name="Wortman J.R."/>
            <person name="Jiang B."/>
            <person name="Denning D.W."/>
            <person name="Nierman W.C."/>
        </authorList>
    </citation>
    <scope>NUCLEOTIDE SEQUENCE [LARGE SCALE GENOMIC DNA]</scope>
    <source>
        <strain evidence="2">CBS 144.89 / FGSC A1163 / CEA10</strain>
    </source>
</reference>
<organism evidence="1 2">
    <name type="scientific">Aspergillus fumigatus (strain CBS 144.89 / FGSC A1163 / CEA10)</name>
    <name type="common">Neosartorya fumigata</name>
    <dbReference type="NCBI Taxonomy" id="451804"/>
    <lineage>
        <taxon>Eukaryota</taxon>
        <taxon>Fungi</taxon>
        <taxon>Dikarya</taxon>
        <taxon>Ascomycota</taxon>
        <taxon>Pezizomycotina</taxon>
        <taxon>Eurotiomycetes</taxon>
        <taxon>Eurotiomycetidae</taxon>
        <taxon>Eurotiales</taxon>
        <taxon>Aspergillaceae</taxon>
        <taxon>Aspergillus</taxon>
        <taxon>Aspergillus subgen. Fumigati</taxon>
    </lineage>
</organism>
<evidence type="ECO:0000313" key="2">
    <source>
        <dbReference type="Proteomes" id="UP000001699"/>
    </source>
</evidence>
<protein>
    <submittedName>
        <fullName evidence="1">Uncharacterized protein</fullName>
    </submittedName>
</protein>
<gene>
    <name evidence="1" type="ORF">AFUB_069110</name>
</gene>